<sequence length="134" mass="14994">MRKAAHAPRGPLQLLSWFYIICLFLYFSFITVVAMSSEKCLMGGHKKKDPEDQEIKDLLSKAVSIHNSKSNDENILVIKIVEATSQVVAGLKYKLIFIGEGDTSKKQYNCVAEVLSQPWISPEPQLLSLNLSPL</sequence>
<gene>
    <name evidence="6" type="ORF">NEZAVI_LOCUS408</name>
</gene>
<name>A0A9P0E321_NEZVI</name>
<keyword evidence="7" id="KW-1185">Reference proteome</keyword>
<dbReference type="OrthoDB" id="1908104at2759"/>
<dbReference type="InterPro" id="IPR046350">
    <property type="entry name" value="Cystatin_sf"/>
</dbReference>
<keyword evidence="2" id="KW-0646">Protease inhibitor</keyword>
<dbReference type="AlphaFoldDB" id="A0A9P0E321"/>
<dbReference type="Proteomes" id="UP001152798">
    <property type="component" value="Chromosome 1"/>
</dbReference>
<dbReference type="EMBL" id="OV725077">
    <property type="protein sequence ID" value="CAH1388898.1"/>
    <property type="molecule type" value="Genomic_DNA"/>
</dbReference>
<dbReference type="GO" id="GO:0004869">
    <property type="term" value="F:cysteine-type endopeptidase inhibitor activity"/>
    <property type="evidence" value="ECO:0007669"/>
    <property type="project" value="UniProtKB-KW"/>
</dbReference>
<keyword evidence="4" id="KW-0472">Membrane</keyword>
<dbReference type="Gene3D" id="3.10.450.10">
    <property type="match status" value="1"/>
</dbReference>
<feature type="domain" description="Cystatin" evidence="5">
    <location>
        <begin position="40"/>
        <end position="132"/>
    </location>
</feature>
<dbReference type="Pfam" id="PF00031">
    <property type="entry name" value="Cystatin"/>
    <property type="match status" value="1"/>
</dbReference>
<dbReference type="CDD" id="cd00042">
    <property type="entry name" value="CY"/>
    <property type="match status" value="1"/>
</dbReference>
<organism evidence="6 7">
    <name type="scientific">Nezara viridula</name>
    <name type="common">Southern green stink bug</name>
    <name type="synonym">Cimex viridulus</name>
    <dbReference type="NCBI Taxonomy" id="85310"/>
    <lineage>
        <taxon>Eukaryota</taxon>
        <taxon>Metazoa</taxon>
        <taxon>Ecdysozoa</taxon>
        <taxon>Arthropoda</taxon>
        <taxon>Hexapoda</taxon>
        <taxon>Insecta</taxon>
        <taxon>Pterygota</taxon>
        <taxon>Neoptera</taxon>
        <taxon>Paraneoptera</taxon>
        <taxon>Hemiptera</taxon>
        <taxon>Heteroptera</taxon>
        <taxon>Panheteroptera</taxon>
        <taxon>Pentatomomorpha</taxon>
        <taxon>Pentatomoidea</taxon>
        <taxon>Pentatomidae</taxon>
        <taxon>Pentatominae</taxon>
        <taxon>Nezara</taxon>
    </lineage>
</organism>
<evidence type="ECO:0000256" key="1">
    <source>
        <dbReference type="ARBA" id="ARBA00009403"/>
    </source>
</evidence>
<evidence type="ECO:0000259" key="5">
    <source>
        <dbReference type="SMART" id="SM00043"/>
    </source>
</evidence>
<keyword evidence="3" id="KW-0789">Thiol protease inhibitor</keyword>
<evidence type="ECO:0000256" key="4">
    <source>
        <dbReference type="SAM" id="Phobius"/>
    </source>
</evidence>
<evidence type="ECO:0000256" key="2">
    <source>
        <dbReference type="ARBA" id="ARBA00022690"/>
    </source>
</evidence>
<comment type="similarity">
    <text evidence="1">Belongs to the cystatin family.</text>
</comment>
<evidence type="ECO:0000256" key="3">
    <source>
        <dbReference type="ARBA" id="ARBA00022704"/>
    </source>
</evidence>
<dbReference type="GO" id="GO:0005615">
    <property type="term" value="C:extracellular space"/>
    <property type="evidence" value="ECO:0007669"/>
    <property type="project" value="TreeGrafter"/>
</dbReference>
<dbReference type="PANTHER" id="PTHR46186:SF2">
    <property type="entry name" value="CYSTATIN"/>
    <property type="match status" value="1"/>
</dbReference>
<reference evidence="6" key="1">
    <citation type="submission" date="2022-01" db="EMBL/GenBank/DDBJ databases">
        <authorList>
            <person name="King R."/>
        </authorList>
    </citation>
    <scope>NUCLEOTIDE SEQUENCE</scope>
</reference>
<keyword evidence="4" id="KW-0812">Transmembrane</keyword>
<dbReference type="InterPro" id="IPR000010">
    <property type="entry name" value="Cystatin_dom"/>
</dbReference>
<dbReference type="GO" id="GO:0005737">
    <property type="term" value="C:cytoplasm"/>
    <property type="evidence" value="ECO:0007669"/>
    <property type="project" value="TreeGrafter"/>
</dbReference>
<dbReference type="GO" id="GO:0031982">
    <property type="term" value="C:vesicle"/>
    <property type="evidence" value="ECO:0007669"/>
    <property type="project" value="TreeGrafter"/>
</dbReference>
<accession>A0A9P0E321</accession>
<dbReference type="PANTHER" id="PTHR46186">
    <property type="entry name" value="CYSTATIN"/>
    <property type="match status" value="1"/>
</dbReference>
<evidence type="ECO:0000313" key="7">
    <source>
        <dbReference type="Proteomes" id="UP001152798"/>
    </source>
</evidence>
<dbReference type="SUPFAM" id="SSF54403">
    <property type="entry name" value="Cystatin/monellin"/>
    <property type="match status" value="1"/>
</dbReference>
<keyword evidence="4" id="KW-1133">Transmembrane helix</keyword>
<dbReference type="SMART" id="SM00043">
    <property type="entry name" value="CY"/>
    <property type="match status" value="1"/>
</dbReference>
<evidence type="ECO:0000313" key="6">
    <source>
        <dbReference type="EMBL" id="CAH1388898.1"/>
    </source>
</evidence>
<protein>
    <recommendedName>
        <fullName evidence="5">Cystatin domain-containing protein</fullName>
    </recommendedName>
</protein>
<proteinExistence type="inferred from homology"/>
<feature type="transmembrane region" description="Helical" evidence="4">
    <location>
        <begin position="17"/>
        <end position="37"/>
    </location>
</feature>